<organism evidence="3">
    <name type="scientific">Camponotus floridanus</name>
    <name type="common">Florida carpenter ant</name>
    <dbReference type="NCBI Taxonomy" id="104421"/>
    <lineage>
        <taxon>Eukaryota</taxon>
        <taxon>Metazoa</taxon>
        <taxon>Ecdysozoa</taxon>
        <taxon>Arthropoda</taxon>
        <taxon>Hexapoda</taxon>
        <taxon>Insecta</taxon>
        <taxon>Pterygota</taxon>
        <taxon>Neoptera</taxon>
        <taxon>Endopterygota</taxon>
        <taxon>Hymenoptera</taxon>
        <taxon>Apocrita</taxon>
        <taxon>Aculeata</taxon>
        <taxon>Formicoidea</taxon>
        <taxon>Formicidae</taxon>
        <taxon>Formicinae</taxon>
        <taxon>Camponotus</taxon>
    </lineage>
</organism>
<sequence length="203" mass="23626">MAVKKSYKTSMKKQTHYCQVKIFLRYSLIVSFSKFHKSAAICLAQAFYYIGITAFNLIKLYPLTNSDTLDNFVNRFQPPTRSGQLAIAQEFGSRIFFALGQCRRQKKPLRNRTVGQYKRLMHGVKREERESNGRRDEKWVGSTEMRASSPTAHPFHPLPIRWQPRRLKTSIVSETLELSVIREPDEKDKMITGPIRLIAHLHK</sequence>
<accession>E1ZXQ9</accession>
<name>E1ZXQ9_CAMFO</name>
<evidence type="ECO:0000313" key="2">
    <source>
        <dbReference type="EMBL" id="EFN74031.1"/>
    </source>
</evidence>
<dbReference type="AlphaFoldDB" id="E1ZXQ9"/>
<keyword evidence="3" id="KW-1185">Reference proteome</keyword>
<dbReference type="Proteomes" id="UP000000311">
    <property type="component" value="Unassembled WGS sequence"/>
</dbReference>
<evidence type="ECO:0000256" key="1">
    <source>
        <dbReference type="SAM" id="MobiDB-lite"/>
    </source>
</evidence>
<feature type="compositionally biased region" description="Basic and acidic residues" evidence="1">
    <location>
        <begin position="125"/>
        <end position="139"/>
    </location>
</feature>
<gene>
    <name evidence="2" type="ORF">EAG_14615</name>
</gene>
<dbReference type="InParanoid" id="E1ZXQ9"/>
<dbReference type="EMBL" id="GL435087">
    <property type="protein sequence ID" value="EFN74031.1"/>
    <property type="molecule type" value="Genomic_DNA"/>
</dbReference>
<reference evidence="2 3" key="1">
    <citation type="journal article" date="2010" name="Science">
        <title>Genomic comparison of the ants Camponotus floridanus and Harpegnathos saltator.</title>
        <authorList>
            <person name="Bonasio R."/>
            <person name="Zhang G."/>
            <person name="Ye C."/>
            <person name="Mutti N.S."/>
            <person name="Fang X."/>
            <person name="Qin N."/>
            <person name="Donahue G."/>
            <person name="Yang P."/>
            <person name="Li Q."/>
            <person name="Li C."/>
            <person name="Zhang P."/>
            <person name="Huang Z."/>
            <person name="Berger S.L."/>
            <person name="Reinberg D."/>
            <person name="Wang J."/>
            <person name="Liebig J."/>
        </authorList>
    </citation>
    <scope>NUCLEOTIDE SEQUENCE [LARGE SCALE GENOMIC DNA]</scope>
    <source>
        <strain evidence="3">C129</strain>
    </source>
</reference>
<evidence type="ECO:0000313" key="3">
    <source>
        <dbReference type="Proteomes" id="UP000000311"/>
    </source>
</evidence>
<protein>
    <submittedName>
        <fullName evidence="2">Uncharacterized protein</fullName>
    </submittedName>
</protein>
<proteinExistence type="predicted"/>
<feature type="region of interest" description="Disordered" evidence="1">
    <location>
        <begin position="125"/>
        <end position="157"/>
    </location>
</feature>